<dbReference type="Proteomes" id="UP000743370">
    <property type="component" value="Unassembled WGS sequence"/>
</dbReference>
<evidence type="ECO:0000313" key="1">
    <source>
        <dbReference type="EMBL" id="KAG2405564.1"/>
    </source>
</evidence>
<accession>A0A8T0L0Z0</accession>
<name>A0A8T0L0Z0_PHAAN</name>
<organism evidence="1 2">
    <name type="scientific">Phaseolus angularis</name>
    <name type="common">Azuki bean</name>
    <name type="synonym">Vigna angularis</name>
    <dbReference type="NCBI Taxonomy" id="3914"/>
    <lineage>
        <taxon>Eukaryota</taxon>
        <taxon>Viridiplantae</taxon>
        <taxon>Streptophyta</taxon>
        <taxon>Embryophyta</taxon>
        <taxon>Tracheophyta</taxon>
        <taxon>Spermatophyta</taxon>
        <taxon>Magnoliopsida</taxon>
        <taxon>eudicotyledons</taxon>
        <taxon>Gunneridae</taxon>
        <taxon>Pentapetalae</taxon>
        <taxon>rosids</taxon>
        <taxon>fabids</taxon>
        <taxon>Fabales</taxon>
        <taxon>Fabaceae</taxon>
        <taxon>Papilionoideae</taxon>
        <taxon>50 kb inversion clade</taxon>
        <taxon>NPAAA clade</taxon>
        <taxon>indigoferoid/millettioid clade</taxon>
        <taxon>Phaseoleae</taxon>
        <taxon>Vigna</taxon>
    </lineage>
</organism>
<sequence length="157" mass="17875">MIDKTEDIYINSTAAYSSGTYKENTGFDCKGTRDIMMKEQACWVEWKFVVFEEEVAGSKSLRVSLPPTWSRGCTIIIFTYWSCLVEETTLRGEESGDDARGVINFLHTFFLSLQTKKSVHFGPHLERKGLEGSFLLATMESVNTYRNTDAWNKVFGP</sequence>
<proteinExistence type="predicted"/>
<dbReference type="EMBL" id="JABFOF010000002">
    <property type="protein sequence ID" value="KAG2405564.1"/>
    <property type="molecule type" value="Genomic_DNA"/>
</dbReference>
<gene>
    <name evidence="1" type="ORF">HKW66_Vig0048190</name>
</gene>
<comment type="caution">
    <text evidence="1">The sequence shown here is derived from an EMBL/GenBank/DDBJ whole genome shotgun (WGS) entry which is preliminary data.</text>
</comment>
<evidence type="ECO:0000313" key="2">
    <source>
        <dbReference type="Proteomes" id="UP000743370"/>
    </source>
</evidence>
<dbReference type="AlphaFoldDB" id="A0A8T0L0Z0"/>
<reference evidence="1 2" key="1">
    <citation type="submission" date="2020-05" db="EMBL/GenBank/DDBJ databases">
        <title>Vigna angularis (adzuki bean) Var. LongXiaoDou No. 4 denovo assembly.</title>
        <authorList>
            <person name="Xiang H."/>
        </authorList>
    </citation>
    <scope>NUCLEOTIDE SEQUENCE [LARGE SCALE GENOMIC DNA]</scope>
    <source>
        <tissue evidence="1">Leaf</tissue>
    </source>
</reference>
<protein>
    <submittedName>
        <fullName evidence="1">Uncharacterized protein</fullName>
    </submittedName>
</protein>